<organism evidence="2 3">
    <name type="scientific">Streptomyces malaysiensis</name>
    <dbReference type="NCBI Taxonomy" id="92644"/>
    <lineage>
        <taxon>Bacteria</taxon>
        <taxon>Bacillati</taxon>
        <taxon>Actinomycetota</taxon>
        <taxon>Actinomycetes</taxon>
        <taxon>Kitasatosporales</taxon>
        <taxon>Streptomycetaceae</taxon>
        <taxon>Streptomyces</taxon>
        <taxon>Streptomyces violaceusniger group</taxon>
    </lineage>
</organism>
<sequence length="158" mass="17161">MPWIHRGCVSLPFTDFTWRHIHAVVERRGDRVEHERQLAQSLDCLLRRASSGAGTRREQTVAARASAAASLAQPASPQAAPDPVAAPTLSYGLVGAFAPLEEEDQEGETRFEDSWDEDDDLSGAADPGAPCGHGRPDSPAQAPRPSRIYDPHQEAAQW</sequence>
<dbReference type="Proteomes" id="UP000236520">
    <property type="component" value="Unassembled WGS sequence"/>
</dbReference>
<reference evidence="2 3" key="1">
    <citation type="submission" date="2015-09" db="EMBL/GenBank/DDBJ databases">
        <title>Genome sequence, genome mining and natural product profiling of a biocontrol bacterium Streptomyces malaysiensis F913.</title>
        <authorList>
            <person name="Xu Y."/>
            <person name="Wei J."/>
            <person name="Xie J."/>
            <person name="Li T."/>
            <person name="Zhou Z."/>
        </authorList>
    </citation>
    <scope>NUCLEOTIDE SEQUENCE [LARGE SCALE GENOMIC DNA]</scope>
    <source>
        <strain evidence="2 3">F913</strain>
    </source>
</reference>
<feature type="compositionally biased region" description="Basic and acidic residues" evidence="1">
    <location>
        <begin position="147"/>
        <end position="158"/>
    </location>
</feature>
<evidence type="ECO:0000313" key="3">
    <source>
        <dbReference type="Proteomes" id="UP000236520"/>
    </source>
</evidence>
<protein>
    <submittedName>
        <fullName evidence="2">Uncharacterized protein</fullName>
    </submittedName>
</protein>
<proteinExistence type="predicted"/>
<gene>
    <name evidence="2" type="ORF">SMF913_24986</name>
</gene>
<evidence type="ECO:0000313" key="2">
    <source>
        <dbReference type="EMBL" id="PNG89521.1"/>
    </source>
</evidence>
<evidence type="ECO:0000256" key="1">
    <source>
        <dbReference type="SAM" id="MobiDB-lite"/>
    </source>
</evidence>
<dbReference type="RefSeq" id="WP_250850743.1">
    <property type="nucleotide sequence ID" value="NZ_LJIW01000002.1"/>
</dbReference>
<dbReference type="AlphaFoldDB" id="A0A2J7YNB8"/>
<keyword evidence="3" id="KW-1185">Reference proteome</keyword>
<feature type="region of interest" description="Disordered" evidence="1">
    <location>
        <begin position="99"/>
        <end position="158"/>
    </location>
</feature>
<name>A0A2J7YNB8_STRMQ</name>
<comment type="caution">
    <text evidence="2">The sequence shown here is derived from an EMBL/GenBank/DDBJ whole genome shotgun (WGS) entry which is preliminary data.</text>
</comment>
<accession>A0A2J7YNB8</accession>
<dbReference type="EMBL" id="LJIW01000002">
    <property type="protein sequence ID" value="PNG89521.1"/>
    <property type="molecule type" value="Genomic_DNA"/>
</dbReference>